<gene>
    <name evidence="1" type="ORF">TRAPUB_2865</name>
</gene>
<dbReference type="Gene3D" id="3.80.10.10">
    <property type="entry name" value="Ribonuclease Inhibitor"/>
    <property type="match status" value="1"/>
</dbReference>
<organism evidence="1 2">
    <name type="scientific">Trametes pubescens</name>
    <name type="common">White-rot fungus</name>
    <dbReference type="NCBI Taxonomy" id="154538"/>
    <lineage>
        <taxon>Eukaryota</taxon>
        <taxon>Fungi</taxon>
        <taxon>Dikarya</taxon>
        <taxon>Basidiomycota</taxon>
        <taxon>Agaricomycotina</taxon>
        <taxon>Agaricomycetes</taxon>
        <taxon>Polyporales</taxon>
        <taxon>Polyporaceae</taxon>
        <taxon>Trametes</taxon>
    </lineage>
</organism>
<comment type="caution">
    <text evidence="1">The sequence shown here is derived from an EMBL/GenBank/DDBJ whole genome shotgun (WGS) entry which is preliminary data.</text>
</comment>
<evidence type="ECO:0000313" key="1">
    <source>
        <dbReference type="EMBL" id="OJT06285.1"/>
    </source>
</evidence>
<dbReference type="OrthoDB" id="2801180at2759"/>
<protein>
    <recommendedName>
        <fullName evidence="3">F-box domain-containing protein</fullName>
    </recommendedName>
</protein>
<dbReference type="InterPro" id="IPR032675">
    <property type="entry name" value="LRR_dom_sf"/>
</dbReference>
<dbReference type="SUPFAM" id="SSF52047">
    <property type="entry name" value="RNI-like"/>
    <property type="match status" value="1"/>
</dbReference>
<proteinExistence type="predicted"/>
<name>A0A1M2VFB8_TRAPU</name>
<dbReference type="Proteomes" id="UP000184267">
    <property type="component" value="Unassembled WGS sequence"/>
</dbReference>
<reference evidence="1 2" key="1">
    <citation type="submission" date="2016-10" db="EMBL/GenBank/DDBJ databases">
        <title>Genome sequence of the basidiomycete white-rot fungus Trametes pubescens.</title>
        <authorList>
            <person name="Makela M.R."/>
            <person name="Granchi Z."/>
            <person name="Peng M."/>
            <person name="De Vries R.P."/>
            <person name="Grigoriev I."/>
            <person name="Riley R."/>
            <person name="Hilden K."/>
        </authorList>
    </citation>
    <scope>NUCLEOTIDE SEQUENCE [LARGE SCALE GENOMIC DNA]</scope>
    <source>
        <strain evidence="1 2">FBCC735</strain>
    </source>
</reference>
<dbReference type="EMBL" id="MNAD01001330">
    <property type="protein sequence ID" value="OJT06285.1"/>
    <property type="molecule type" value="Genomic_DNA"/>
</dbReference>
<evidence type="ECO:0008006" key="3">
    <source>
        <dbReference type="Google" id="ProtNLM"/>
    </source>
</evidence>
<dbReference type="STRING" id="154538.A0A1M2VFB8"/>
<dbReference type="AlphaFoldDB" id="A0A1M2VFB8"/>
<keyword evidence="2" id="KW-1185">Reference proteome</keyword>
<accession>A0A1M2VFB8</accession>
<sequence length="374" mass="41348">MGADTDRALYEARPAAKGILLQLLMPHCRRLSQLTIHYGLECMPPHMLSSITGLDKLQELDLVYSEAIADFGTLRAISKMAALRDLTIRFSLDPTDPVKLPALGGAFSKLSRLHLSGDIQDLRDVFEACDCARLTALNLTVSEAPTVQALQAGLEVICARVPKSLQEARIHLSDGVYSDGPPKSVSDIVQPFFVFRGLRHATIEFHDAPRTDDRDACAFATAWPQLTHFALTYADWDLDQEVIYLTVAGLVEFVQRCPRLCHLQVPFLDIRGPLPSLYTLPPLGLNSLRRLGFSELIGGREANLLDLAVVLDILFPSAGRLHFVTVKKTILGEILAASETYQPTRVLIMLMGAMWARRQGEGKRIANEGCRHRG</sequence>
<evidence type="ECO:0000313" key="2">
    <source>
        <dbReference type="Proteomes" id="UP000184267"/>
    </source>
</evidence>